<evidence type="ECO:0000313" key="2">
    <source>
        <dbReference type="EMBL" id="KGG80815.1"/>
    </source>
</evidence>
<feature type="transmembrane region" description="Helical" evidence="1">
    <location>
        <begin position="7"/>
        <end position="24"/>
    </location>
</feature>
<dbReference type="AlphaFoldDB" id="A0A096BHY8"/>
<evidence type="ECO:0000256" key="1">
    <source>
        <dbReference type="SAM" id="Phobius"/>
    </source>
</evidence>
<dbReference type="Proteomes" id="UP000029622">
    <property type="component" value="Unassembled WGS sequence"/>
</dbReference>
<sequence>MNKIRKIISAIIILIIILIFIVAMEIKHSNVASSYDDKIGTGLYVLSTYKMYYLSSDTYNVINQIKLNGAYDMTVGKKDKVYVPIYGYANNAGNKIKVFKDGKVQNEITLKYTLPDKVRYNKYDKRAYIWYACKITSQEENGITVIDTVNDTVVKHIKYNNCIEDIVFTDDNKMIVSAWGVTGGDWKLDVIDLKNDSIIKTISFKPKITSMEFVGNNLIYAVSTLLNEPYVYVIDYKKGKLVDKIKVSSKYRYKVCKVTVGGKEYIYVIHLNIDNNEGNIISVIDPSIGKMVNRITGISSPNDLFFYNDKLLVSSWINNKIYVLENNEIVREINIQRPIRIMGITQ</sequence>
<proteinExistence type="predicted"/>
<comment type="caution">
    <text evidence="2">The sequence shown here is derived from an EMBL/GenBank/DDBJ whole genome shotgun (WGS) entry which is preliminary data.</text>
</comment>
<name>A0A096BHY8_9FIRM</name>
<dbReference type="EMBL" id="AZTB01000014">
    <property type="protein sequence ID" value="KGG80815.1"/>
    <property type="molecule type" value="Genomic_DNA"/>
</dbReference>
<dbReference type="InterPro" id="IPR051200">
    <property type="entry name" value="Host-pathogen_enzymatic-act"/>
</dbReference>
<protein>
    <recommendedName>
        <fullName evidence="4">YncE family protein</fullName>
    </recommendedName>
</protein>
<keyword evidence="1" id="KW-0812">Transmembrane</keyword>
<keyword evidence="1" id="KW-1133">Transmembrane helix</keyword>
<dbReference type="InterPro" id="IPR011044">
    <property type="entry name" value="Quino_amine_DH_bsu"/>
</dbReference>
<gene>
    <name evidence="2" type="ORF">Y919_04295</name>
</gene>
<dbReference type="PANTHER" id="PTHR47197">
    <property type="entry name" value="PROTEIN NIRF"/>
    <property type="match status" value="1"/>
</dbReference>
<dbReference type="Gene3D" id="2.130.10.10">
    <property type="entry name" value="YVTN repeat-like/Quinoprotein amine dehydrogenase"/>
    <property type="match status" value="2"/>
</dbReference>
<dbReference type="RefSeq" id="WP_035162776.1">
    <property type="nucleotide sequence ID" value="NZ_AZTB01000014.1"/>
</dbReference>
<organism evidence="2 3">
    <name type="scientific">Caloranaerobacter azorensis H53214</name>
    <dbReference type="NCBI Taxonomy" id="1156417"/>
    <lineage>
        <taxon>Bacteria</taxon>
        <taxon>Bacillati</taxon>
        <taxon>Bacillota</taxon>
        <taxon>Tissierellia</taxon>
        <taxon>Tissierellales</taxon>
        <taxon>Thermohalobacteraceae</taxon>
        <taxon>Caloranaerobacter</taxon>
    </lineage>
</organism>
<evidence type="ECO:0000313" key="3">
    <source>
        <dbReference type="Proteomes" id="UP000029622"/>
    </source>
</evidence>
<reference evidence="2 3" key="1">
    <citation type="submission" date="2013-12" db="EMBL/GenBank/DDBJ databases">
        <title>Draft genome sequence of Caloranaerobacter sp. H53214.</title>
        <authorList>
            <person name="Jiang L.J."/>
            <person name="Shao Z.Z."/>
            <person name="Long M.N."/>
        </authorList>
    </citation>
    <scope>NUCLEOTIDE SEQUENCE [LARGE SCALE GENOMIC DNA]</scope>
    <source>
        <strain evidence="2 3">H53214</strain>
    </source>
</reference>
<dbReference type="SUPFAM" id="SSF50969">
    <property type="entry name" value="YVTN repeat-like/Quinoprotein amine dehydrogenase"/>
    <property type="match status" value="1"/>
</dbReference>
<keyword evidence="1" id="KW-0472">Membrane</keyword>
<dbReference type="InterPro" id="IPR015943">
    <property type="entry name" value="WD40/YVTN_repeat-like_dom_sf"/>
</dbReference>
<accession>A0A096BHY8</accession>
<dbReference type="PANTHER" id="PTHR47197:SF3">
    <property type="entry name" value="DIHYDRO-HEME D1 DEHYDROGENASE"/>
    <property type="match status" value="1"/>
</dbReference>
<evidence type="ECO:0008006" key="4">
    <source>
        <dbReference type="Google" id="ProtNLM"/>
    </source>
</evidence>